<dbReference type="InterPro" id="IPR050834">
    <property type="entry name" value="Glycosyltransf_2"/>
</dbReference>
<dbReference type="InterPro" id="IPR029044">
    <property type="entry name" value="Nucleotide-diphossugar_trans"/>
</dbReference>
<dbReference type="STRING" id="1963862.B4O97_07125"/>
<dbReference type="PANTHER" id="PTHR43685">
    <property type="entry name" value="GLYCOSYLTRANSFERASE"/>
    <property type="match status" value="1"/>
</dbReference>
<dbReference type="AlphaFoldDB" id="A0A1Y1RZU0"/>
<sequence length="278" mass="32271">MDNPRVSIIIPAYNRYPLLTEAVESVRAQSFWDFELIVVDDGSDDETPRLRNDEDIRYLQIPHCGMPGAVRNRGVEAAQGEYIAFLDSDDLWLPEKLARQVPLLDAQPDVPLIHTREHWRRGAKTVSQKGQKHVREGNIFSDALWKCTIGPSTVLMRKAVFEELGGFDESLEVAEDYEFWLRVTSRYLVSYLDEALTVKRAGDWEQLSEKHGQIEGFRIEALFRLLEQDRLPRDCRHETRAMLQKKLRIWSAGAIKRGRDEDVRGFYDRLERLNRSGE</sequence>
<keyword evidence="3" id="KW-1185">Reference proteome</keyword>
<evidence type="ECO:0000313" key="2">
    <source>
        <dbReference type="EMBL" id="ORC36354.1"/>
    </source>
</evidence>
<dbReference type="CDD" id="cd00761">
    <property type="entry name" value="Glyco_tranf_GTA_type"/>
    <property type="match status" value="1"/>
</dbReference>
<accession>A0A1Y1RZU0</accession>
<organism evidence="2 3">
    <name type="scientific">Marispirochaeta aestuarii</name>
    <dbReference type="NCBI Taxonomy" id="1963862"/>
    <lineage>
        <taxon>Bacteria</taxon>
        <taxon>Pseudomonadati</taxon>
        <taxon>Spirochaetota</taxon>
        <taxon>Spirochaetia</taxon>
        <taxon>Spirochaetales</taxon>
        <taxon>Spirochaetaceae</taxon>
        <taxon>Marispirochaeta</taxon>
    </lineage>
</organism>
<dbReference type="SUPFAM" id="SSF53448">
    <property type="entry name" value="Nucleotide-diphospho-sugar transferases"/>
    <property type="match status" value="1"/>
</dbReference>
<dbReference type="Proteomes" id="UP000192343">
    <property type="component" value="Unassembled WGS sequence"/>
</dbReference>
<dbReference type="OrthoDB" id="305760at2"/>
<dbReference type="RefSeq" id="WP_083049548.1">
    <property type="nucleotide sequence ID" value="NZ_MWQY01000006.1"/>
</dbReference>
<feature type="domain" description="Glycosyltransferase 2-like" evidence="1">
    <location>
        <begin position="7"/>
        <end position="164"/>
    </location>
</feature>
<evidence type="ECO:0000259" key="1">
    <source>
        <dbReference type="Pfam" id="PF00535"/>
    </source>
</evidence>
<dbReference type="PANTHER" id="PTHR43685:SF2">
    <property type="entry name" value="GLYCOSYLTRANSFERASE 2-LIKE DOMAIN-CONTAINING PROTEIN"/>
    <property type="match status" value="1"/>
</dbReference>
<reference evidence="2 3" key="1">
    <citation type="submission" date="2017-03" db="EMBL/GenBank/DDBJ databases">
        <title>Draft Genome sequence of Marispirochaeta sp. strain JC444.</title>
        <authorList>
            <person name="Shivani Y."/>
            <person name="Subhash Y."/>
            <person name="Sasikala C."/>
            <person name="Ramana C."/>
        </authorList>
    </citation>
    <scope>NUCLEOTIDE SEQUENCE [LARGE SCALE GENOMIC DNA]</scope>
    <source>
        <strain evidence="2 3">JC444</strain>
    </source>
</reference>
<evidence type="ECO:0000313" key="3">
    <source>
        <dbReference type="Proteomes" id="UP000192343"/>
    </source>
</evidence>
<protein>
    <recommendedName>
        <fullName evidence="1">Glycosyltransferase 2-like domain-containing protein</fullName>
    </recommendedName>
</protein>
<dbReference type="EMBL" id="MWQY01000006">
    <property type="protein sequence ID" value="ORC36354.1"/>
    <property type="molecule type" value="Genomic_DNA"/>
</dbReference>
<dbReference type="Gene3D" id="3.90.550.10">
    <property type="entry name" value="Spore Coat Polysaccharide Biosynthesis Protein SpsA, Chain A"/>
    <property type="match status" value="1"/>
</dbReference>
<dbReference type="Pfam" id="PF00535">
    <property type="entry name" value="Glycos_transf_2"/>
    <property type="match status" value="1"/>
</dbReference>
<name>A0A1Y1RZU0_9SPIO</name>
<gene>
    <name evidence="2" type="ORF">B4O97_07125</name>
</gene>
<dbReference type="InterPro" id="IPR001173">
    <property type="entry name" value="Glyco_trans_2-like"/>
</dbReference>
<comment type="caution">
    <text evidence="2">The sequence shown here is derived from an EMBL/GenBank/DDBJ whole genome shotgun (WGS) entry which is preliminary data.</text>
</comment>
<proteinExistence type="predicted"/>